<comment type="function">
    <text evidence="2">With LigD forms a non-homologous end joining (NHEJ) DNA repair enzyme, which repairs dsDNA breaks with reduced fidelity. Binds linear dsDNA with 5'- and 3'- overhangs but not closed circular dsDNA nor ssDNA. Recruits and stimulates the ligase activity of LigD.</text>
</comment>
<dbReference type="InterPro" id="IPR006164">
    <property type="entry name" value="DNA_bd_Ku70/Ku80"/>
</dbReference>
<proteinExistence type="inferred from homology"/>
<feature type="domain" description="Ku" evidence="4">
    <location>
        <begin position="135"/>
        <end position="269"/>
    </location>
</feature>
<dbReference type="HAMAP" id="MF_01875">
    <property type="entry name" value="Prokaryotic_Ku"/>
    <property type="match status" value="1"/>
</dbReference>
<gene>
    <name evidence="2" type="primary">ku</name>
    <name evidence="5" type="ORF">SAMN05443244_0295</name>
</gene>
<feature type="region of interest" description="Disordered" evidence="3">
    <location>
        <begin position="341"/>
        <end position="407"/>
    </location>
</feature>
<keyword evidence="2" id="KW-0233">DNA recombination</keyword>
<comment type="similarity">
    <text evidence="2">Belongs to the prokaryotic Ku family.</text>
</comment>
<keyword evidence="1 2" id="KW-0238">DNA-binding</keyword>
<evidence type="ECO:0000313" key="5">
    <source>
        <dbReference type="EMBL" id="SEB40257.1"/>
    </source>
</evidence>
<dbReference type="Gene3D" id="2.40.290.10">
    <property type="match status" value="1"/>
</dbReference>
<dbReference type="Proteomes" id="UP000182409">
    <property type="component" value="Unassembled WGS sequence"/>
</dbReference>
<dbReference type="EMBL" id="FNSD01000001">
    <property type="protein sequence ID" value="SEB40257.1"/>
    <property type="molecule type" value="Genomic_DNA"/>
</dbReference>
<comment type="subunit">
    <text evidence="2">Homodimer. Interacts with LigD.</text>
</comment>
<evidence type="ECO:0000256" key="1">
    <source>
        <dbReference type="ARBA" id="ARBA00023125"/>
    </source>
</evidence>
<dbReference type="AlphaFoldDB" id="A0A1H4J210"/>
<dbReference type="SMART" id="SM00559">
    <property type="entry name" value="Ku78"/>
    <property type="match status" value="1"/>
</dbReference>
<feature type="compositionally biased region" description="Basic and acidic residues" evidence="3">
    <location>
        <begin position="378"/>
        <end position="390"/>
    </location>
</feature>
<dbReference type="Pfam" id="PF02735">
    <property type="entry name" value="Ku"/>
    <property type="match status" value="1"/>
</dbReference>
<protein>
    <recommendedName>
        <fullName evidence="2">Non-homologous end joining protein Ku</fullName>
    </recommendedName>
</protein>
<feature type="compositionally biased region" description="Acidic residues" evidence="3">
    <location>
        <begin position="121"/>
        <end position="132"/>
    </location>
</feature>
<sequence>MAALRLDSETWVPHNAVKNLTHRAPAFVDQSGIHQSVTALTSLCLRYILPLPRKNHTTVHREQVIAMARPYWSGTIQISLVSFAVKFFVATEAKSQIRFHQISRSTGERVRHQKVLASSLEENDGGSGEDESQASSTVGKDDIVKGYEYAKGQYVMIEPSEIANLRVPSKHAISIEQFVDESEIDPAYFEKPYFVAPDGDAQAEAFAVVREAMGKAGKVGIGKIAFAGREHVVAIMASKDDEGRGLMAYTMRYQEELRNPNVYFASIPKVEIEEDQLELAQQLIKKKTAKFDPKRYKDGYEVALKELVDAKVHNEPIPVEEPAPKRAKVVNLMDALRSSLAGKADADDETDAPPPGTKKTAAKTETKKSSKKSTVTEMPRRDQVTPERKKASASVKPAKASPRHKSA</sequence>
<name>A0A1H4J210_9BACT</name>
<dbReference type="GO" id="GO:0006310">
    <property type="term" value="P:DNA recombination"/>
    <property type="evidence" value="ECO:0007669"/>
    <property type="project" value="UniProtKB-KW"/>
</dbReference>
<evidence type="ECO:0000313" key="6">
    <source>
        <dbReference type="Proteomes" id="UP000182409"/>
    </source>
</evidence>
<dbReference type="PANTHER" id="PTHR41251">
    <property type="entry name" value="NON-HOMOLOGOUS END JOINING PROTEIN KU"/>
    <property type="match status" value="1"/>
</dbReference>
<dbReference type="InterPro" id="IPR016194">
    <property type="entry name" value="SPOC-like_C_dom_sf"/>
</dbReference>
<dbReference type="NCBIfam" id="TIGR02772">
    <property type="entry name" value="Ku_bact"/>
    <property type="match status" value="1"/>
</dbReference>
<reference evidence="5 6" key="1">
    <citation type="submission" date="2016-10" db="EMBL/GenBank/DDBJ databases">
        <authorList>
            <person name="de Groot N.N."/>
        </authorList>
    </citation>
    <scope>NUCLEOTIDE SEQUENCE [LARGE SCALE GENOMIC DNA]</scope>
    <source>
        <strain evidence="5 6">AB35.6</strain>
    </source>
</reference>
<dbReference type="GO" id="GO:0006303">
    <property type="term" value="P:double-strand break repair via nonhomologous end joining"/>
    <property type="evidence" value="ECO:0007669"/>
    <property type="project" value="UniProtKB-UniRule"/>
</dbReference>
<keyword evidence="2" id="KW-0227">DNA damage</keyword>
<dbReference type="GO" id="GO:0003690">
    <property type="term" value="F:double-stranded DNA binding"/>
    <property type="evidence" value="ECO:0007669"/>
    <property type="project" value="UniProtKB-UniRule"/>
</dbReference>
<keyword evidence="2" id="KW-0234">DNA repair</keyword>
<evidence type="ECO:0000259" key="4">
    <source>
        <dbReference type="SMART" id="SM00559"/>
    </source>
</evidence>
<evidence type="ECO:0000256" key="3">
    <source>
        <dbReference type="SAM" id="MobiDB-lite"/>
    </source>
</evidence>
<evidence type="ECO:0000256" key="2">
    <source>
        <dbReference type="HAMAP-Rule" id="MF_01875"/>
    </source>
</evidence>
<organism evidence="5 6">
    <name type="scientific">Terriglobus roseus</name>
    <dbReference type="NCBI Taxonomy" id="392734"/>
    <lineage>
        <taxon>Bacteria</taxon>
        <taxon>Pseudomonadati</taxon>
        <taxon>Acidobacteriota</taxon>
        <taxon>Terriglobia</taxon>
        <taxon>Terriglobales</taxon>
        <taxon>Acidobacteriaceae</taxon>
        <taxon>Terriglobus</taxon>
    </lineage>
</organism>
<feature type="region of interest" description="Disordered" evidence="3">
    <location>
        <begin position="118"/>
        <end position="137"/>
    </location>
</feature>
<accession>A0A1H4J210</accession>
<dbReference type="SUPFAM" id="SSF100939">
    <property type="entry name" value="SPOC domain-like"/>
    <property type="match status" value="1"/>
</dbReference>
<dbReference type="InterPro" id="IPR009187">
    <property type="entry name" value="Prok_Ku"/>
</dbReference>
<dbReference type="PANTHER" id="PTHR41251:SF1">
    <property type="entry name" value="NON-HOMOLOGOUS END JOINING PROTEIN KU"/>
    <property type="match status" value="1"/>
</dbReference>